<dbReference type="Pfam" id="PF13534">
    <property type="entry name" value="Fer4_17"/>
    <property type="match status" value="1"/>
</dbReference>
<keyword evidence="8" id="KW-1185">Reference proteome</keyword>
<dbReference type="InterPro" id="IPR004017">
    <property type="entry name" value="Cys_rich_dom"/>
</dbReference>
<dbReference type="Gene3D" id="1.10.1060.10">
    <property type="entry name" value="Alpha-helical ferredoxin"/>
    <property type="match status" value="2"/>
</dbReference>
<dbReference type="InterPro" id="IPR036188">
    <property type="entry name" value="FAD/NAD-bd_sf"/>
</dbReference>
<dbReference type="GeneID" id="29419956"/>
<evidence type="ECO:0000256" key="2">
    <source>
        <dbReference type="ARBA" id="ARBA00022723"/>
    </source>
</evidence>
<dbReference type="InterPro" id="IPR009051">
    <property type="entry name" value="Helical_ferredxn"/>
</dbReference>
<dbReference type="InterPro" id="IPR028261">
    <property type="entry name" value="DPD_II"/>
</dbReference>
<evidence type="ECO:0000313" key="8">
    <source>
        <dbReference type="Proteomes" id="UP000019482"/>
    </source>
</evidence>
<dbReference type="Pfam" id="PF01593">
    <property type="entry name" value="Amino_oxidase"/>
    <property type="match status" value="1"/>
</dbReference>
<dbReference type="AlphaFoldDB" id="W6NFF9"/>
<keyword evidence="2" id="KW-0479">Metal-binding</keyword>
<dbReference type="NCBIfam" id="NF045663">
    <property type="entry name" value="diclust_near_Sec"/>
    <property type="match status" value="1"/>
</dbReference>
<organism evidence="7 8">
    <name type="scientific">Clostridium tyrobutyricum DIVETGP</name>
    <dbReference type="NCBI Taxonomy" id="1408889"/>
    <lineage>
        <taxon>Bacteria</taxon>
        <taxon>Bacillati</taxon>
        <taxon>Bacillota</taxon>
        <taxon>Clostridia</taxon>
        <taxon>Eubacteriales</taxon>
        <taxon>Clostridiaceae</taxon>
        <taxon>Clostridium</taxon>
    </lineage>
</organism>
<dbReference type="InterPro" id="IPR017896">
    <property type="entry name" value="4Fe4S_Fe-S-bd"/>
</dbReference>
<dbReference type="GO" id="GO:0004355">
    <property type="term" value="F:glutamate synthase (NADPH) activity"/>
    <property type="evidence" value="ECO:0007669"/>
    <property type="project" value="UniProtKB-EC"/>
</dbReference>
<protein>
    <submittedName>
        <fullName evidence="7">Glutamate synthase [NADPH] small chain</fullName>
        <ecNumber evidence="7">1.4.1.13</ecNumber>
    </submittedName>
</protein>
<dbReference type="Pfam" id="PF14691">
    <property type="entry name" value="Fer4_20"/>
    <property type="match status" value="1"/>
</dbReference>
<dbReference type="GO" id="GO:0005886">
    <property type="term" value="C:plasma membrane"/>
    <property type="evidence" value="ECO:0007669"/>
    <property type="project" value="TreeGrafter"/>
</dbReference>
<dbReference type="SUPFAM" id="SSF51905">
    <property type="entry name" value="FAD/NAD(P)-binding domain"/>
    <property type="match status" value="1"/>
</dbReference>
<evidence type="ECO:0000256" key="3">
    <source>
        <dbReference type="ARBA" id="ARBA00023002"/>
    </source>
</evidence>
<dbReference type="RefSeq" id="WP_017895426.1">
    <property type="nucleotide sequence ID" value="NZ_CBXI010000010.1"/>
</dbReference>
<dbReference type="EC" id="1.4.1.13" evidence="7"/>
<dbReference type="PROSITE" id="PS51379">
    <property type="entry name" value="4FE4S_FER_2"/>
    <property type="match status" value="1"/>
</dbReference>
<dbReference type="SUPFAM" id="SSF46548">
    <property type="entry name" value="alpha-helical ferredoxin"/>
    <property type="match status" value="2"/>
</dbReference>
<feature type="domain" description="4Fe-4S ferredoxin-type" evidence="6">
    <location>
        <begin position="340"/>
        <end position="370"/>
    </location>
</feature>
<dbReference type="InterPro" id="IPR051460">
    <property type="entry name" value="HdrC_iron-sulfur_subunit"/>
</dbReference>
<dbReference type="GO" id="GO:0046872">
    <property type="term" value="F:metal ion binding"/>
    <property type="evidence" value="ECO:0007669"/>
    <property type="project" value="UniProtKB-KW"/>
</dbReference>
<dbReference type="InterPro" id="IPR002937">
    <property type="entry name" value="Amino_oxidase"/>
</dbReference>
<accession>W6NFF9</accession>
<name>W6NFF9_CLOTY</name>
<comment type="caution">
    <text evidence="7">The sequence shown here is derived from an EMBL/GenBank/DDBJ whole genome shotgun (WGS) entry which is preliminary data.</text>
</comment>
<dbReference type="PANTHER" id="PTHR43255">
    <property type="entry name" value="IRON-SULFUR-BINDING OXIDOREDUCTASE FADF-RELATED-RELATED"/>
    <property type="match status" value="1"/>
</dbReference>
<evidence type="ECO:0000256" key="1">
    <source>
        <dbReference type="ARBA" id="ARBA00022485"/>
    </source>
</evidence>
<dbReference type="Pfam" id="PF02754">
    <property type="entry name" value="CCG"/>
    <property type="match status" value="2"/>
</dbReference>
<evidence type="ECO:0000259" key="6">
    <source>
        <dbReference type="PROSITE" id="PS51379"/>
    </source>
</evidence>
<dbReference type="PANTHER" id="PTHR43255:SF1">
    <property type="entry name" value="IRON-SULFUR-BINDING OXIDOREDUCTASE FADF-RELATED"/>
    <property type="match status" value="1"/>
</dbReference>
<dbReference type="GO" id="GO:0051539">
    <property type="term" value="F:4 iron, 4 sulfur cluster binding"/>
    <property type="evidence" value="ECO:0007669"/>
    <property type="project" value="UniProtKB-KW"/>
</dbReference>
<evidence type="ECO:0000313" key="7">
    <source>
        <dbReference type="EMBL" id="CDL90792.1"/>
    </source>
</evidence>
<keyword evidence="3 7" id="KW-0560">Oxidoreductase</keyword>
<dbReference type="EMBL" id="CBXI010000010">
    <property type="protein sequence ID" value="CDL90792.1"/>
    <property type="molecule type" value="Genomic_DNA"/>
</dbReference>
<evidence type="ECO:0000256" key="4">
    <source>
        <dbReference type="ARBA" id="ARBA00023004"/>
    </source>
</evidence>
<dbReference type="InterPro" id="IPR017900">
    <property type="entry name" value="4Fe4S_Fe_S_CS"/>
</dbReference>
<dbReference type="Proteomes" id="UP000019482">
    <property type="component" value="Unassembled WGS sequence"/>
</dbReference>
<proteinExistence type="predicted"/>
<reference evidence="7 8" key="1">
    <citation type="journal article" date="2015" name="Genome Announc.">
        <title>Draft Genome Sequence of Clostridium tyrobutyricum Strain DIVETGP, Isolated from Cow's Milk for Grana Padano Production.</title>
        <authorList>
            <person name="Soggiu A."/>
            <person name="Piras C."/>
            <person name="Gaiarsa S."/>
            <person name="Sassera D."/>
            <person name="Roncada P."/>
            <person name="Bendixen E."/>
            <person name="Brasca M."/>
            <person name="Bonizzi L."/>
        </authorList>
    </citation>
    <scope>NUCLEOTIDE SEQUENCE [LARGE SCALE GENOMIC DNA]</scope>
    <source>
        <strain evidence="7 8">DIVETGP</strain>
    </source>
</reference>
<dbReference type="PROSITE" id="PS00198">
    <property type="entry name" value="4FE4S_FER_1"/>
    <property type="match status" value="1"/>
</dbReference>
<gene>
    <name evidence="7" type="ORF">CTDIVETGP_0862</name>
</gene>
<evidence type="ECO:0000256" key="5">
    <source>
        <dbReference type="ARBA" id="ARBA00023014"/>
    </source>
</evidence>
<dbReference type="OrthoDB" id="5241828at2"/>
<keyword evidence="1" id="KW-0004">4Fe-4S</keyword>
<sequence length="757" mass="86928">MDSNKLLKMSDMCITDEPSACTAFCPVHVDLRSFMEEIENGDFKKAYKVMSKKIPFPRLIGKICDHPCEEVCVRENIGGSISIGDLEKLTVDLGFVSKRKGFSIPKNDKRVAIVGGGLSGIVAANSLDNKGYNVTIYECTEKIGGRIWTHQGKDLTGESIKIGLNEFKNRNIEINYNTKVDKVQLRNISEQFDAVYLGTGIWDENLEINHETHQIGKSSVFVGGRLFNQNDSVIYSVSSAMSSAISMDRYIQKISITVAREKEGTYMTPLVINTDTIEFQGKVERKGDKYTREEAVEEAKRCLKCQCLNCVKICSHLKKYNRVPKKYIREINHNETIVLGNHYANKIINSCTLCGLCKEVCPSCIDMKEIIQETRQSMVERGRMPISAHDFALKDMEFSNSKYFHMVKNQPGYNEVKYVFYPGCQLSASQPEYIEKTYKYLISNIKRGVGIFLGCCGAPADWSGRQDLMKLNVENIRDKWKAMKKPIFILACSSCCSVFEKYMPEIKYISLWEVMDKRGIPIKNKISKKHVLNIHDACTTRHNNRIHNSIRHIVSDLGYTVEELKYSREKTKCCGYGGLVYFANREQSDEFVNDRIQESSEDYLVYCAMCKDLFVSKGKKTYHILDLIYSDNIEKVSLKKAPTLSERHKNRILLKINLLKNIWNEEVDTPNVIYNLNLIISNDVKESMNDRFILLEDVEKVIYNAEKNNEKFINTKNSHYLARLRIGNVTHWVEYEKKDEGLVVHSVYTHRMEIVEE</sequence>
<keyword evidence="5" id="KW-0411">Iron-sulfur</keyword>
<dbReference type="Gene3D" id="3.50.50.60">
    <property type="entry name" value="FAD/NAD(P)-binding domain"/>
    <property type="match status" value="1"/>
</dbReference>
<keyword evidence="4" id="KW-0408">Iron</keyword>